<comment type="caution">
    <text evidence="4">The sequence shown here is derived from an EMBL/GenBank/DDBJ whole genome shotgun (WGS) entry which is preliminary data.</text>
</comment>
<evidence type="ECO:0000256" key="2">
    <source>
        <dbReference type="ARBA" id="ARBA00022448"/>
    </source>
</evidence>
<dbReference type="Pfam" id="PF04603">
    <property type="entry name" value="Mog1"/>
    <property type="match status" value="1"/>
</dbReference>
<dbReference type="PANTHER" id="PTHR15837:SF0">
    <property type="entry name" value="RAN GUANINE NUCLEOTIDE RELEASE FACTOR"/>
    <property type="match status" value="1"/>
</dbReference>
<accession>A0ABR1FN60</accession>
<sequence length="183" mass="18844">MTTFTPTELFGGAMSAQLPASWQDMNDLGHPVPDNQEVWCERAGGEGGSLVIEIVERADVDDAAAPAYFWNDIADASGASARELVAAGPAAAAAMDGVACVVALGHMKLAKTGVVGPDHGVDVAVAAFRFPAEATDVLATFHAPALGGTRLAPKPLDELLATPALAPLRDVLRTLVVDRGLFS</sequence>
<dbReference type="Proteomes" id="UP001363151">
    <property type="component" value="Unassembled WGS sequence"/>
</dbReference>
<organism evidence="4 5">
    <name type="scientific">Aureococcus anophagefferens</name>
    <name type="common">Harmful bloom alga</name>
    <dbReference type="NCBI Taxonomy" id="44056"/>
    <lineage>
        <taxon>Eukaryota</taxon>
        <taxon>Sar</taxon>
        <taxon>Stramenopiles</taxon>
        <taxon>Ochrophyta</taxon>
        <taxon>Pelagophyceae</taxon>
        <taxon>Pelagomonadales</taxon>
        <taxon>Pelagomonadaceae</taxon>
        <taxon>Aureococcus</taxon>
    </lineage>
</organism>
<dbReference type="EMBL" id="JBBJCI010000353">
    <property type="protein sequence ID" value="KAK7233976.1"/>
    <property type="molecule type" value="Genomic_DNA"/>
</dbReference>
<comment type="similarity">
    <text evidence="1">Belongs to the MOG1 family.</text>
</comment>
<dbReference type="Gene3D" id="3.40.1000.10">
    <property type="entry name" value="Mog1/PsbP, alpha/beta/alpha sandwich"/>
    <property type="match status" value="1"/>
</dbReference>
<keyword evidence="2" id="KW-0813">Transport</keyword>
<evidence type="ECO:0000313" key="4">
    <source>
        <dbReference type="EMBL" id="KAK7233976.1"/>
    </source>
</evidence>
<protein>
    <submittedName>
        <fullName evidence="4">RAN guanine nucleotide release factor</fullName>
    </submittedName>
</protein>
<dbReference type="SUPFAM" id="SSF55724">
    <property type="entry name" value="Mog1p/PsbP-like"/>
    <property type="match status" value="1"/>
</dbReference>
<dbReference type="InterPro" id="IPR007681">
    <property type="entry name" value="Mog1"/>
</dbReference>
<gene>
    <name evidence="4" type="primary">RANGRF</name>
    <name evidence="4" type="ORF">SO694_00102034</name>
</gene>
<proteinExistence type="inferred from homology"/>
<keyword evidence="5" id="KW-1185">Reference proteome</keyword>
<reference evidence="4 5" key="1">
    <citation type="submission" date="2024-03" db="EMBL/GenBank/DDBJ databases">
        <title>Aureococcus anophagefferens CCMP1851 and Kratosvirus quantuckense: Draft genome of a second virus-susceptible host strain in the model system.</title>
        <authorList>
            <person name="Chase E."/>
            <person name="Truchon A.R."/>
            <person name="Schepens W."/>
            <person name="Wilhelm S.W."/>
        </authorList>
    </citation>
    <scope>NUCLEOTIDE SEQUENCE [LARGE SCALE GENOMIC DNA]</scope>
    <source>
        <strain evidence="4 5">CCMP1851</strain>
    </source>
</reference>
<evidence type="ECO:0000256" key="3">
    <source>
        <dbReference type="ARBA" id="ARBA00022927"/>
    </source>
</evidence>
<dbReference type="PANTHER" id="PTHR15837">
    <property type="entry name" value="RAN GUANINE NUCLEOTIDE RELEASE FACTOR"/>
    <property type="match status" value="1"/>
</dbReference>
<dbReference type="InterPro" id="IPR016123">
    <property type="entry name" value="Mog1/PsbP_a/b/a-sand"/>
</dbReference>
<evidence type="ECO:0000313" key="5">
    <source>
        <dbReference type="Proteomes" id="UP001363151"/>
    </source>
</evidence>
<name>A0ABR1FN60_AURAN</name>
<evidence type="ECO:0000256" key="1">
    <source>
        <dbReference type="ARBA" id="ARBA00010307"/>
    </source>
</evidence>
<keyword evidence="3" id="KW-0653">Protein transport</keyword>